<organism evidence="4 5">
    <name type="scientific">Gonapodya prolifera (strain JEL478)</name>
    <name type="common">Monoblepharis prolifera</name>
    <dbReference type="NCBI Taxonomy" id="1344416"/>
    <lineage>
        <taxon>Eukaryota</taxon>
        <taxon>Fungi</taxon>
        <taxon>Fungi incertae sedis</taxon>
        <taxon>Chytridiomycota</taxon>
        <taxon>Chytridiomycota incertae sedis</taxon>
        <taxon>Monoblepharidomycetes</taxon>
        <taxon>Monoblepharidales</taxon>
        <taxon>Gonapodyaceae</taxon>
        <taxon>Gonapodya</taxon>
    </lineage>
</organism>
<dbReference type="PANTHER" id="PTHR31331">
    <property type="entry name" value="LCCL DOMAIN PROTEIN (AFU_ORTHOLOGUE AFUA_5G08630)"/>
    <property type="match status" value="1"/>
</dbReference>
<dbReference type="Pfam" id="PF03815">
    <property type="entry name" value="LCCL"/>
    <property type="match status" value="1"/>
</dbReference>
<dbReference type="Gene3D" id="2.170.130.20">
    <property type="entry name" value="LCCL-like domain"/>
    <property type="match status" value="1"/>
</dbReference>
<feature type="transmembrane region" description="Helical" evidence="2">
    <location>
        <begin position="462"/>
        <end position="480"/>
    </location>
</feature>
<feature type="transmembrane region" description="Helical" evidence="2">
    <location>
        <begin position="528"/>
        <end position="550"/>
    </location>
</feature>
<sequence length="772" mass="82810">MATPPSPSHPPAATAPPLARSAFLKVLRILKLVVYPPHPSPPPRLHRPIQVILVAACTDVASRLGLGVGTSSLAGAKPRDDAAKRTGWGAWLGKLRDAVMPPLPLARGGGDGSAAGLDPDRASASSRRSGSPTHAGDESSVVRTDGVGVGSARKRRARGRRTSPDDLTPTLGTGTGSGRGLDSHAEHEEESEDGVREQEEDEDREGTASTSIRGGATQGSNAGEPLVVIDLPGAGDVPARAASTPEEPPLDLKTALLTFLALPLTRRSITLTLLSLLSLALFAVLVHTDSYATTTVPGPPQRIGCVDSFWSILPDGCGVDGSACAPFGGFSLPVRCQPLCSTVQTLEVQWHGAHPFYLEPVLLGTDVYRADSWICAAAIHAGFATDLSGGCFVVEVIGEWDNFTASARNGIKSYGFDSAFPMSYRLVPCDSASSCSDLSWVAPLLVLGLCALGALLGVPTWYFFFSAFVLGYWTVVYFDYTSPRANLDFIVQSLGTFLPAMASGYVAWQFFIKRTLPSDASKWAVDLVLFWIIPMLVGIAIILVFIGHLFYHQRRMGKVPVLILYAFCVLLVYLLLPFLFTDLYLHLHHYQLSFLLLPTTTGVQTRTAMTFQSFLIGWFLEGVGRWGFEAPVETAAKYYGVAARGTVTPFWGSFNNFSAAGNWTVQWGWTATDVNGSSRNFTSLVGLNSSDLSFAGVSAYSLVLNDVEVYRGPFSNWTAVPVVDNPINITQLYNNGMGKDRAVYFRLAGVDASGTSLDYTPPLRVLLNGTVS</sequence>
<evidence type="ECO:0000256" key="2">
    <source>
        <dbReference type="SAM" id="Phobius"/>
    </source>
</evidence>
<feature type="transmembrane region" description="Helical" evidence="2">
    <location>
        <begin position="268"/>
        <end position="286"/>
    </location>
</feature>
<dbReference type="InterPro" id="IPR036609">
    <property type="entry name" value="LCCL_sf"/>
</dbReference>
<dbReference type="EMBL" id="KQ965782">
    <property type="protein sequence ID" value="KXS13055.1"/>
    <property type="molecule type" value="Genomic_DNA"/>
</dbReference>
<dbReference type="PANTHER" id="PTHR31331:SF1">
    <property type="entry name" value="CYSTEINE RICH SECRETORY PROTEIN LCCL DOMAIN CONTAINING 2"/>
    <property type="match status" value="1"/>
</dbReference>
<dbReference type="Proteomes" id="UP000070544">
    <property type="component" value="Unassembled WGS sequence"/>
</dbReference>
<keyword evidence="2" id="KW-0472">Membrane</keyword>
<dbReference type="AlphaFoldDB" id="A0A139A9A3"/>
<gene>
    <name evidence="4" type="ORF">M427DRAFT_45964</name>
</gene>
<dbReference type="SMART" id="SM00603">
    <property type="entry name" value="LCCL"/>
    <property type="match status" value="1"/>
</dbReference>
<name>A0A139A9A3_GONPJ</name>
<keyword evidence="2" id="KW-0812">Transmembrane</keyword>
<dbReference type="InterPro" id="IPR051957">
    <property type="entry name" value="CRISP-LCCL_domain"/>
</dbReference>
<feature type="compositionally biased region" description="Low complexity" evidence="1">
    <location>
        <begin position="122"/>
        <end position="131"/>
    </location>
</feature>
<feature type="domain" description="LCCL" evidence="3">
    <location>
        <begin position="362"/>
        <end position="413"/>
    </location>
</feature>
<protein>
    <recommendedName>
        <fullName evidence="3">LCCL domain-containing protein</fullName>
    </recommendedName>
</protein>
<evidence type="ECO:0000259" key="3">
    <source>
        <dbReference type="PROSITE" id="PS50820"/>
    </source>
</evidence>
<feature type="transmembrane region" description="Helical" evidence="2">
    <location>
        <begin position="562"/>
        <end position="580"/>
    </location>
</feature>
<evidence type="ECO:0000313" key="5">
    <source>
        <dbReference type="Proteomes" id="UP000070544"/>
    </source>
</evidence>
<feature type="transmembrane region" description="Helical" evidence="2">
    <location>
        <begin position="438"/>
        <end position="456"/>
    </location>
</feature>
<reference evidence="4 5" key="1">
    <citation type="journal article" date="2015" name="Genome Biol. Evol.">
        <title>Phylogenomic analyses indicate that early fungi evolved digesting cell walls of algal ancestors of land plants.</title>
        <authorList>
            <person name="Chang Y."/>
            <person name="Wang S."/>
            <person name="Sekimoto S."/>
            <person name="Aerts A.L."/>
            <person name="Choi C."/>
            <person name="Clum A."/>
            <person name="LaButti K.M."/>
            <person name="Lindquist E.A."/>
            <person name="Yee Ngan C."/>
            <person name="Ohm R.A."/>
            <person name="Salamov A.A."/>
            <person name="Grigoriev I.V."/>
            <person name="Spatafora J.W."/>
            <person name="Berbee M.L."/>
        </authorList>
    </citation>
    <scope>NUCLEOTIDE SEQUENCE [LARGE SCALE GENOMIC DNA]</scope>
    <source>
        <strain evidence="4 5">JEL478</strain>
    </source>
</reference>
<proteinExistence type="predicted"/>
<evidence type="ECO:0000313" key="4">
    <source>
        <dbReference type="EMBL" id="KXS13055.1"/>
    </source>
</evidence>
<feature type="transmembrane region" description="Helical" evidence="2">
    <location>
        <begin position="487"/>
        <end position="508"/>
    </location>
</feature>
<feature type="region of interest" description="Disordered" evidence="1">
    <location>
        <begin position="103"/>
        <end position="228"/>
    </location>
</feature>
<dbReference type="PROSITE" id="PS50820">
    <property type="entry name" value="LCCL"/>
    <property type="match status" value="1"/>
</dbReference>
<accession>A0A139A9A3</accession>
<evidence type="ECO:0000256" key="1">
    <source>
        <dbReference type="SAM" id="MobiDB-lite"/>
    </source>
</evidence>
<feature type="compositionally biased region" description="Basic residues" evidence="1">
    <location>
        <begin position="152"/>
        <end position="161"/>
    </location>
</feature>
<feature type="compositionally biased region" description="Basic and acidic residues" evidence="1">
    <location>
        <begin position="181"/>
        <end position="197"/>
    </location>
</feature>
<keyword evidence="2" id="KW-1133">Transmembrane helix</keyword>
<dbReference type="STRING" id="1344416.A0A139A9A3"/>
<dbReference type="InterPro" id="IPR004043">
    <property type="entry name" value="LCCL"/>
</dbReference>
<dbReference type="OrthoDB" id="441660at2759"/>
<dbReference type="SUPFAM" id="SSF69848">
    <property type="entry name" value="LCCL domain"/>
    <property type="match status" value="1"/>
</dbReference>
<keyword evidence="5" id="KW-1185">Reference proteome</keyword>